<evidence type="ECO:0000256" key="3">
    <source>
        <dbReference type="ARBA" id="ARBA00022692"/>
    </source>
</evidence>
<keyword evidence="4 6" id="KW-1133">Transmembrane helix</keyword>
<dbReference type="Proteomes" id="UP000655589">
    <property type="component" value="Unassembled WGS sequence"/>
</dbReference>
<reference evidence="8" key="2">
    <citation type="submission" date="2020-09" db="EMBL/GenBank/DDBJ databases">
        <authorList>
            <person name="Sun Q."/>
            <person name="Ohkuma M."/>
        </authorList>
    </citation>
    <scope>NUCLEOTIDE SEQUENCE</scope>
    <source>
        <strain evidence="8">JCM 3051</strain>
    </source>
</reference>
<comment type="caution">
    <text evidence="8">The sequence shown here is derived from an EMBL/GenBank/DDBJ whole genome shotgun (WGS) entry which is preliminary data.</text>
</comment>
<evidence type="ECO:0000256" key="1">
    <source>
        <dbReference type="ARBA" id="ARBA00004651"/>
    </source>
</evidence>
<dbReference type="RefSeq" id="WP_171103988.1">
    <property type="nucleotide sequence ID" value="NZ_BMPT01000001.1"/>
</dbReference>
<feature type="transmembrane region" description="Helical" evidence="6">
    <location>
        <begin position="229"/>
        <end position="248"/>
    </location>
</feature>
<evidence type="ECO:0000313" key="8">
    <source>
        <dbReference type="EMBL" id="GGM12282.1"/>
    </source>
</evidence>
<feature type="transmembrane region" description="Helical" evidence="6">
    <location>
        <begin position="61"/>
        <end position="92"/>
    </location>
</feature>
<dbReference type="PANTHER" id="PTHR35007:SF3">
    <property type="entry name" value="POSSIBLE CONSERVED ALANINE RICH MEMBRANE PROTEIN"/>
    <property type="match status" value="1"/>
</dbReference>
<evidence type="ECO:0000259" key="7">
    <source>
        <dbReference type="Pfam" id="PF00482"/>
    </source>
</evidence>
<dbReference type="InterPro" id="IPR018076">
    <property type="entry name" value="T2SS_GspF_dom"/>
</dbReference>
<gene>
    <name evidence="8" type="ORF">GCM10010102_05000</name>
</gene>
<evidence type="ECO:0000256" key="5">
    <source>
        <dbReference type="ARBA" id="ARBA00023136"/>
    </source>
</evidence>
<evidence type="ECO:0000313" key="9">
    <source>
        <dbReference type="Proteomes" id="UP000655589"/>
    </source>
</evidence>
<accession>A0A8H9GFQ3</accession>
<sequence length="292" mass="31284">MTTLVAVLTGLALGLGVWFVVVGAQRYEPRPRPARTTPPFHGLLRLVGLTKGGPLHAQRHLLAVGAGAGLVVGIVTGWWSLVLIVPVLLVGLPALFRTTTQSDEVEKLTDLTAWVRSLIGVLSGGAVGLEQGIAATLHSAAPSVRPSLARLVARLEARQPIKPALYRWAEEMDDYSADMIASAMILESDNRTGAVAPALRQLAESLSAQAKARREIETERSTGRATVRWVTIVTLVVLVATALSGYLSGYATPFGQVVAVVLFSAYVACLLWMRKISLGRPIPRFLPDEREA</sequence>
<keyword evidence="5 6" id="KW-0472">Membrane</keyword>
<keyword evidence="3 6" id="KW-0812">Transmembrane</keyword>
<reference evidence="8" key="1">
    <citation type="journal article" date="2014" name="Int. J. Syst. Evol. Microbiol.">
        <title>Complete genome sequence of Corynebacterium casei LMG S-19264T (=DSM 44701T), isolated from a smear-ripened cheese.</title>
        <authorList>
            <consortium name="US DOE Joint Genome Institute (JGI-PGF)"/>
            <person name="Walter F."/>
            <person name="Albersmeier A."/>
            <person name="Kalinowski J."/>
            <person name="Ruckert C."/>
        </authorList>
    </citation>
    <scope>NUCLEOTIDE SEQUENCE</scope>
    <source>
        <strain evidence="8">JCM 3051</strain>
    </source>
</reference>
<evidence type="ECO:0000256" key="2">
    <source>
        <dbReference type="ARBA" id="ARBA00022475"/>
    </source>
</evidence>
<keyword evidence="9" id="KW-1185">Reference proteome</keyword>
<dbReference type="Pfam" id="PF00482">
    <property type="entry name" value="T2SSF"/>
    <property type="match status" value="1"/>
</dbReference>
<keyword evidence="2" id="KW-1003">Cell membrane</keyword>
<evidence type="ECO:0000256" key="6">
    <source>
        <dbReference type="SAM" id="Phobius"/>
    </source>
</evidence>
<dbReference type="GO" id="GO:0005886">
    <property type="term" value="C:plasma membrane"/>
    <property type="evidence" value="ECO:0007669"/>
    <property type="project" value="UniProtKB-SubCell"/>
</dbReference>
<name>A0A8H9GFQ3_9MICO</name>
<organism evidence="8 9">
    <name type="scientific">Promicromonospora citrea</name>
    <dbReference type="NCBI Taxonomy" id="43677"/>
    <lineage>
        <taxon>Bacteria</taxon>
        <taxon>Bacillati</taxon>
        <taxon>Actinomycetota</taxon>
        <taxon>Actinomycetes</taxon>
        <taxon>Micrococcales</taxon>
        <taxon>Promicromonosporaceae</taxon>
        <taxon>Promicromonospora</taxon>
    </lineage>
</organism>
<dbReference type="EMBL" id="BMPT01000001">
    <property type="protein sequence ID" value="GGM12282.1"/>
    <property type="molecule type" value="Genomic_DNA"/>
</dbReference>
<protein>
    <recommendedName>
        <fullName evidence="7">Type II secretion system protein GspF domain-containing protein</fullName>
    </recommendedName>
</protein>
<dbReference type="PANTHER" id="PTHR35007">
    <property type="entry name" value="INTEGRAL MEMBRANE PROTEIN-RELATED"/>
    <property type="match status" value="1"/>
</dbReference>
<proteinExistence type="predicted"/>
<dbReference type="AlphaFoldDB" id="A0A8H9GFQ3"/>
<evidence type="ECO:0000256" key="4">
    <source>
        <dbReference type="ARBA" id="ARBA00022989"/>
    </source>
</evidence>
<feature type="domain" description="Type II secretion system protein GspF" evidence="7">
    <location>
        <begin position="119"/>
        <end position="239"/>
    </location>
</feature>
<feature type="transmembrane region" description="Helical" evidence="6">
    <location>
        <begin position="254"/>
        <end position="273"/>
    </location>
</feature>
<comment type="subcellular location">
    <subcellularLocation>
        <location evidence="1">Cell membrane</location>
        <topology evidence="1">Multi-pass membrane protein</topology>
    </subcellularLocation>
</comment>